<evidence type="ECO:0000256" key="1">
    <source>
        <dbReference type="ARBA" id="ARBA00023015"/>
    </source>
</evidence>
<dbReference type="InterPro" id="IPR001845">
    <property type="entry name" value="HTH_ArsR_DNA-bd_dom"/>
</dbReference>
<evidence type="ECO:0000256" key="2">
    <source>
        <dbReference type="ARBA" id="ARBA00023125"/>
    </source>
</evidence>
<dbReference type="EMBL" id="JACJPY010000120">
    <property type="protein sequence ID" value="MBD2152586.1"/>
    <property type="molecule type" value="Genomic_DNA"/>
</dbReference>
<dbReference type="CDD" id="cd00090">
    <property type="entry name" value="HTH_ARSR"/>
    <property type="match status" value="1"/>
</dbReference>
<protein>
    <submittedName>
        <fullName evidence="5">Helix-turn-helix transcriptional regulator</fullName>
    </submittedName>
</protein>
<keyword evidence="3" id="KW-0804">Transcription</keyword>
<dbReference type="PRINTS" id="PR00778">
    <property type="entry name" value="HTHARSR"/>
</dbReference>
<dbReference type="InterPro" id="IPR051081">
    <property type="entry name" value="HTH_MetalResp_TranReg"/>
</dbReference>
<reference evidence="5" key="1">
    <citation type="journal article" date="2015" name="ISME J.">
        <title>Draft Genome Sequence of Streptomyces incarnatus NRRL8089, which Produces the Nucleoside Antibiotic Sinefungin.</title>
        <authorList>
            <person name="Oshima K."/>
            <person name="Hattori M."/>
            <person name="Shimizu H."/>
            <person name="Fukuda K."/>
            <person name="Nemoto M."/>
            <person name="Inagaki K."/>
            <person name="Tamura T."/>
        </authorList>
    </citation>
    <scope>NUCLEOTIDE SEQUENCE</scope>
    <source>
        <strain evidence="5">FACHB-1277</strain>
    </source>
</reference>
<dbReference type="PANTHER" id="PTHR33154:SF18">
    <property type="entry name" value="ARSENICAL RESISTANCE OPERON REPRESSOR"/>
    <property type="match status" value="1"/>
</dbReference>
<keyword evidence="2" id="KW-0238">DNA-binding</keyword>
<evidence type="ECO:0000313" key="6">
    <source>
        <dbReference type="Proteomes" id="UP000631421"/>
    </source>
</evidence>
<dbReference type="GO" id="GO:0003700">
    <property type="term" value="F:DNA-binding transcription factor activity"/>
    <property type="evidence" value="ECO:0007669"/>
    <property type="project" value="InterPro"/>
</dbReference>
<evidence type="ECO:0000256" key="3">
    <source>
        <dbReference type="ARBA" id="ARBA00023163"/>
    </source>
</evidence>
<keyword evidence="1" id="KW-0805">Transcription regulation</keyword>
<dbReference type="InterPro" id="IPR036388">
    <property type="entry name" value="WH-like_DNA-bd_sf"/>
</dbReference>
<dbReference type="PROSITE" id="PS50987">
    <property type="entry name" value="HTH_ARSR_2"/>
    <property type="match status" value="1"/>
</dbReference>
<accession>A0A926Z7X8</accession>
<feature type="domain" description="HTH arsR-type" evidence="4">
    <location>
        <begin position="18"/>
        <end position="108"/>
    </location>
</feature>
<dbReference type="Gene3D" id="1.10.10.10">
    <property type="entry name" value="Winged helix-like DNA-binding domain superfamily/Winged helix DNA-binding domain"/>
    <property type="match status" value="1"/>
</dbReference>
<dbReference type="InterPro" id="IPR011991">
    <property type="entry name" value="ArsR-like_HTH"/>
</dbReference>
<dbReference type="Pfam" id="PF01022">
    <property type="entry name" value="HTH_5"/>
    <property type="match status" value="1"/>
</dbReference>
<keyword evidence="6" id="KW-1185">Reference proteome</keyword>
<evidence type="ECO:0000259" key="4">
    <source>
        <dbReference type="PROSITE" id="PS50987"/>
    </source>
</evidence>
<organism evidence="5 6">
    <name type="scientific">Pseudanabaena cinerea FACHB-1277</name>
    <dbReference type="NCBI Taxonomy" id="2949581"/>
    <lineage>
        <taxon>Bacteria</taxon>
        <taxon>Bacillati</taxon>
        <taxon>Cyanobacteriota</taxon>
        <taxon>Cyanophyceae</taxon>
        <taxon>Pseudanabaenales</taxon>
        <taxon>Pseudanabaenaceae</taxon>
        <taxon>Pseudanabaena</taxon>
        <taxon>Pseudanabaena cinerea</taxon>
    </lineage>
</organism>
<name>A0A926Z7X8_9CYAN</name>
<sequence>MNSNQSIACCPPLLEGRLTSNDASYLASIFRVLGEPARLQILSLIAAQPNQEVCTCELVETLGLAQPTVSHHLKVSYEAGLLNKERRGTWIYYRILPEKLAMLRDALA</sequence>
<dbReference type="RefSeq" id="WP_190353052.1">
    <property type="nucleotide sequence ID" value="NZ_JACJPY010000120.1"/>
</dbReference>
<proteinExistence type="predicted"/>
<dbReference type="InterPro" id="IPR036390">
    <property type="entry name" value="WH_DNA-bd_sf"/>
</dbReference>
<dbReference type="GO" id="GO:0003677">
    <property type="term" value="F:DNA binding"/>
    <property type="evidence" value="ECO:0007669"/>
    <property type="project" value="UniProtKB-KW"/>
</dbReference>
<gene>
    <name evidence="5" type="ORF">H6F44_21045</name>
</gene>
<comment type="caution">
    <text evidence="5">The sequence shown here is derived from an EMBL/GenBank/DDBJ whole genome shotgun (WGS) entry which is preliminary data.</text>
</comment>
<evidence type="ECO:0000313" key="5">
    <source>
        <dbReference type="EMBL" id="MBD2152586.1"/>
    </source>
</evidence>
<dbReference type="PANTHER" id="PTHR33154">
    <property type="entry name" value="TRANSCRIPTIONAL REGULATOR, ARSR FAMILY"/>
    <property type="match status" value="1"/>
</dbReference>
<reference evidence="5" key="2">
    <citation type="submission" date="2020-08" db="EMBL/GenBank/DDBJ databases">
        <authorList>
            <person name="Chen M."/>
            <person name="Teng W."/>
            <person name="Zhao L."/>
            <person name="Hu C."/>
            <person name="Zhou Y."/>
            <person name="Han B."/>
            <person name="Song L."/>
            <person name="Shu W."/>
        </authorList>
    </citation>
    <scope>NUCLEOTIDE SEQUENCE</scope>
    <source>
        <strain evidence="5">FACHB-1277</strain>
    </source>
</reference>
<dbReference type="NCBIfam" id="NF033788">
    <property type="entry name" value="HTH_metalloreg"/>
    <property type="match status" value="1"/>
</dbReference>
<dbReference type="AlphaFoldDB" id="A0A926Z7X8"/>
<dbReference type="Proteomes" id="UP000631421">
    <property type="component" value="Unassembled WGS sequence"/>
</dbReference>
<dbReference type="SMART" id="SM00418">
    <property type="entry name" value="HTH_ARSR"/>
    <property type="match status" value="1"/>
</dbReference>
<dbReference type="SUPFAM" id="SSF46785">
    <property type="entry name" value="Winged helix' DNA-binding domain"/>
    <property type="match status" value="1"/>
</dbReference>